<dbReference type="PANTHER" id="PTHR43711:SF31">
    <property type="entry name" value="HISTIDINE KINASE"/>
    <property type="match status" value="1"/>
</dbReference>
<feature type="transmembrane region" description="Helical" evidence="13">
    <location>
        <begin position="50"/>
        <end position="68"/>
    </location>
</feature>
<evidence type="ECO:0000256" key="2">
    <source>
        <dbReference type="ARBA" id="ARBA00004236"/>
    </source>
</evidence>
<comment type="caution">
    <text evidence="16">The sequence shown here is derived from an EMBL/GenBank/DDBJ whole genome shotgun (WGS) entry which is preliminary data.</text>
</comment>
<proteinExistence type="predicted"/>
<keyword evidence="12 13" id="KW-0472">Membrane</keyword>
<feature type="transmembrane region" description="Helical" evidence="13">
    <location>
        <begin position="156"/>
        <end position="179"/>
    </location>
</feature>
<evidence type="ECO:0000256" key="8">
    <source>
        <dbReference type="ARBA" id="ARBA00022741"/>
    </source>
</evidence>
<comment type="subcellular location">
    <subcellularLocation>
        <location evidence="2">Cell membrane</location>
    </subcellularLocation>
    <subcellularLocation>
        <location evidence="3">Membrane raft</location>
        <topology evidence="3">Multi-pass membrane protein</topology>
    </subcellularLocation>
</comment>
<organism evidence="16 17">
    <name type="scientific">candidate division WWE3 bacterium</name>
    <dbReference type="NCBI Taxonomy" id="2053526"/>
    <lineage>
        <taxon>Bacteria</taxon>
        <taxon>Katanobacteria</taxon>
    </lineage>
</organism>
<dbReference type="CDD" id="cd00130">
    <property type="entry name" value="PAS"/>
    <property type="match status" value="2"/>
</dbReference>
<keyword evidence="6" id="KW-0597">Phosphoprotein</keyword>
<evidence type="ECO:0000256" key="1">
    <source>
        <dbReference type="ARBA" id="ARBA00000085"/>
    </source>
</evidence>
<dbReference type="SUPFAM" id="SSF55785">
    <property type="entry name" value="PYP-like sensor domain (PAS domain)"/>
    <property type="match status" value="2"/>
</dbReference>
<dbReference type="InterPro" id="IPR031621">
    <property type="entry name" value="HisKA_7TM"/>
</dbReference>
<dbReference type="SMART" id="SM00387">
    <property type="entry name" value="HATPase_c"/>
    <property type="match status" value="1"/>
</dbReference>
<keyword evidence="7" id="KW-0808">Transferase</keyword>
<dbReference type="InterPro" id="IPR036097">
    <property type="entry name" value="HisK_dim/P_sf"/>
</dbReference>
<dbReference type="Pfam" id="PF00512">
    <property type="entry name" value="HisKA"/>
    <property type="match status" value="1"/>
</dbReference>
<dbReference type="GO" id="GO:0000155">
    <property type="term" value="F:phosphorelay sensor kinase activity"/>
    <property type="evidence" value="ECO:0007669"/>
    <property type="project" value="InterPro"/>
</dbReference>
<dbReference type="InterPro" id="IPR036890">
    <property type="entry name" value="HATPase_C_sf"/>
</dbReference>
<dbReference type="InterPro" id="IPR000014">
    <property type="entry name" value="PAS"/>
</dbReference>
<dbReference type="InterPro" id="IPR003594">
    <property type="entry name" value="HATPase_dom"/>
</dbReference>
<keyword evidence="11" id="KW-0902">Two-component regulatory system</keyword>
<dbReference type="Pfam" id="PF16927">
    <property type="entry name" value="HisKA_7TM"/>
    <property type="match status" value="1"/>
</dbReference>
<dbReference type="CDD" id="cd00082">
    <property type="entry name" value="HisKA"/>
    <property type="match status" value="1"/>
</dbReference>
<dbReference type="NCBIfam" id="TIGR00229">
    <property type="entry name" value="sensory_box"/>
    <property type="match status" value="2"/>
</dbReference>
<gene>
    <name evidence="16" type="ORF">KC614_04085</name>
</gene>
<keyword evidence="8" id="KW-0547">Nucleotide-binding</keyword>
<evidence type="ECO:0000256" key="9">
    <source>
        <dbReference type="ARBA" id="ARBA00022777"/>
    </source>
</evidence>
<evidence type="ECO:0000256" key="10">
    <source>
        <dbReference type="ARBA" id="ARBA00022840"/>
    </source>
</evidence>
<evidence type="ECO:0000256" key="3">
    <source>
        <dbReference type="ARBA" id="ARBA00004314"/>
    </source>
</evidence>
<feature type="transmembrane region" description="Helical" evidence="13">
    <location>
        <begin position="20"/>
        <end position="41"/>
    </location>
</feature>
<keyword evidence="10" id="KW-0067">ATP-binding</keyword>
<feature type="transmembrane region" description="Helical" evidence="13">
    <location>
        <begin position="191"/>
        <end position="209"/>
    </location>
</feature>
<keyword evidence="9" id="KW-0418">Kinase</keyword>
<dbReference type="SUPFAM" id="SSF47384">
    <property type="entry name" value="Homodimeric domain of signal transducing histidine kinase"/>
    <property type="match status" value="1"/>
</dbReference>
<evidence type="ECO:0000256" key="4">
    <source>
        <dbReference type="ARBA" id="ARBA00012438"/>
    </source>
</evidence>
<dbReference type="Proteomes" id="UP000751518">
    <property type="component" value="Unassembled WGS sequence"/>
</dbReference>
<feature type="domain" description="PAS" evidence="15">
    <location>
        <begin position="376"/>
        <end position="434"/>
    </location>
</feature>
<dbReference type="SMART" id="SM00091">
    <property type="entry name" value="PAS"/>
    <property type="match status" value="2"/>
</dbReference>
<evidence type="ECO:0000256" key="12">
    <source>
        <dbReference type="ARBA" id="ARBA00023136"/>
    </source>
</evidence>
<dbReference type="Gene3D" id="3.30.450.20">
    <property type="entry name" value="PAS domain"/>
    <property type="match status" value="2"/>
</dbReference>
<sequence length="734" mass="82149">MIDLEMLPINEILFSFDFNPYVIFPLMAVIIYAGIAHYIYLQGLSKKENVWFMLMAVMYALAGFSEALARSSVYDTGASFWWSMEAFAQTFMLTITIGAVLVLVGKENLLRGMRKALIFIPAAVTTFLAFYTNLMVDHIPGNGIIEDLGWGRAGGEFAWVLRIWLVLGTLVALAILIIYRFKTDNSKRKKQFTLIAIGIIATMFLYPIIERLQGAIPLISDIPHGPFDTLPIMLSIIYAIKRYGLFEVNPATLVGNLVTTMTEVVFVVNPNDHTIEYVTGDTESVLGYKPEEITGLSLSEIVKDHWESLKQQAFVPIVEGEQNKAVAELEIDTSNRGVVPLKITTSAYREWRSIKGIVVVATDLTETRELLHVMAERNKLVMIQESVLDGLITVDYDNKITMVNTSALKIIGASKEEVMGRPLTEVFERIQKDEETFSVEALLPQRRFDNDDRFFNVTGATIVLYNGSSIDVDLTGSAIKEGKDVNLQTIITLHDLSEEKYLERMKLDFVAMAAHELRTPLTSIKGYLSMYREQYENKSNTEEGLLLGRIDRSAEQLVTLMENLLSASKIEQGELNVYLKSTDWVKLVSEEVDMLQVLATEKGLELKFNKPKAKLPSVAVDQLRIKEVVNNLISNGIKYTQEGSVTVSVEYDEDNNRVLTSIADTGEGIPTEAIPHMFKKFFRVHGELEMGSKGTGLGLFISKSILGLHNGDIWVESEGPGKGSTFKFYLPVSN</sequence>
<dbReference type="AlphaFoldDB" id="A0A955RSD2"/>
<evidence type="ECO:0000256" key="5">
    <source>
        <dbReference type="ARBA" id="ARBA00022475"/>
    </source>
</evidence>
<keyword evidence="13" id="KW-0812">Transmembrane</keyword>
<keyword evidence="13" id="KW-1133">Transmembrane helix</keyword>
<dbReference type="InterPro" id="IPR005467">
    <property type="entry name" value="His_kinase_dom"/>
</dbReference>
<evidence type="ECO:0000256" key="13">
    <source>
        <dbReference type="SAM" id="Phobius"/>
    </source>
</evidence>
<dbReference type="PROSITE" id="PS50109">
    <property type="entry name" value="HIS_KIN"/>
    <property type="match status" value="1"/>
</dbReference>
<dbReference type="SMART" id="SM00388">
    <property type="entry name" value="HisKA"/>
    <property type="match status" value="1"/>
</dbReference>
<name>A0A955RSD2_UNCKA</name>
<reference evidence="16" key="2">
    <citation type="journal article" date="2021" name="Microbiome">
        <title>Successional dynamics and alternative stable states in a saline activated sludge microbial community over 9 years.</title>
        <authorList>
            <person name="Wang Y."/>
            <person name="Ye J."/>
            <person name="Ju F."/>
            <person name="Liu L."/>
            <person name="Boyd J.A."/>
            <person name="Deng Y."/>
            <person name="Parks D.H."/>
            <person name="Jiang X."/>
            <person name="Yin X."/>
            <person name="Woodcroft B.J."/>
            <person name="Tyson G.W."/>
            <person name="Hugenholtz P."/>
            <person name="Polz M.F."/>
            <person name="Zhang T."/>
        </authorList>
    </citation>
    <scope>NUCLEOTIDE SEQUENCE</scope>
    <source>
        <strain evidence="16">HKST-UBA03</strain>
    </source>
</reference>
<dbReference type="InterPro" id="IPR050736">
    <property type="entry name" value="Sensor_HK_Regulatory"/>
</dbReference>
<dbReference type="InterPro" id="IPR003661">
    <property type="entry name" value="HisK_dim/P_dom"/>
</dbReference>
<dbReference type="Pfam" id="PF02518">
    <property type="entry name" value="HATPase_c"/>
    <property type="match status" value="1"/>
</dbReference>
<dbReference type="Gene3D" id="1.10.287.130">
    <property type="match status" value="1"/>
</dbReference>
<evidence type="ECO:0000259" key="14">
    <source>
        <dbReference type="PROSITE" id="PS50109"/>
    </source>
</evidence>
<dbReference type="Gene3D" id="3.30.565.10">
    <property type="entry name" value="Histidine kinase-like ATPase, C-terminal domain"/>
    <property type="match status" value="1"/>
</dbReference>
<feature type="domain" description="PAS" evidence="15">
    <location>
        <begin position="257"/>
        <end position="295"/>
    </location>
</feature>
<evidence type="ECO:0000313" key="17">
    <source>
        <dbReference type="Proteomes" id="UP000751518"/>
    </source>
</evidence>
<dbReference type="FunFam" id="3.30.565.10:FF:000023">
    <property type="entry name" value="PAS domain-containing sensor histidine kinase"/>
    <property type="match status" value="1"/>
</dbReference>
<feature type="transmembrane region" description="Helical" evidence="13">
    <location>
        <begin position="80"/>
        <end position="104"/>
    </location>
</feature>
<dbReference type="GO" id="GO:0045121">
    <property type="term" value="C:membrane raft"/>
    <property type="evidence" value="ECO:0007669"/>
    <property type="project" value="UniProtKB-SubCell"/>
</dbReference>
<dbReference type="InterPro" id="IPR004358">
    <property type="entry name" value="Sig_transdc_His_kin-like_C"/>
</dbReference>
<feature type="transmembrane region" description="Helical" evidence="13">
    <location>
        <begin position="116"/>
        <end position="136"/>
    </location>
</feature>
<evidence type="ECO:0000256" key="11">
    <source>
        <dbReference type="ARBA" id="ARBA00023012"/>
    </source>
</evidence>
<dbReference type="Pfam" id="PF13426">
    <property type="entry name" value="PAS_9"/>
    <property type="match status" value="2"/>
</dbReference>
<accession>A0A955RSD2</accession>
<comment type="catalytic activity">
    <reaction evidence="1">
        <text>ATP + protein L-histidine = ADP + protein N-phospho-L-histidine.</text>
        <dbReference type="EC" id="2.7.13.3"/>
    </reaction>
</comment>
<dbReference type="SUPFAM" id="SSF55874">
    <property type="entry name" value="ATPase domain of HSP90 chaperone/DNA topoisomerase II/histidine kinase"/>
    <property type="match status" value="1"/>
</dbReference>
<evidence type="ECO:0000313" key="16">
    <source>
        <dbReference type="EMBL" id="MCA9392352.1"/>
    </source>
</evidence>
<dbReference type="PRINTS" id="PR00344">
    <property type="entry name" value="BCTRLSENSOR"/>
</dbReference>
<dbReference type="EMBL" id="JAGQKZ010000042">
    <property type="protein sequence ID" value="MCA9392352.1"/>
    <property type="molecule type" value="Genomic_DNA"/>
</dbReference>
<dbReference type="GO" id="GO:0005524">
    <property type="term" value="F:ATP binding"/>
    <property type="evidence" value="ECO:0007669"/>
    <property type="project" value="UniProtKB-KW"/>
</dbReference>
<dbReference type="InterPro" id="IPR035965">
    <property type="entry name" value="PAS-like_dom_sf"/>
</dbReference>
<evidence type="ECO:0000256" key="7">
    <source>
        <dbReference type="ARBA" id="ARBA00022679"/>
    </source>
</evidence>
<dbReference type="FunFam" id="1.10.287.130:FF:000001">
    <property type="entry name" value="Two-component sensor histidine kinase"/>
    <property type="match status" value="1"/>
</dbReference>
<protein>
    <recommendedName>
        <fullName evidence="4">histidine kinase</fullName>
        <ecNumber evidence="4">2.7.13.3</ecNumber>
    </recommendedName>
</protein>
<dbReference type="PANTHER" id="PTHR43711">
    <property type="entry name" value="TWO-COMPONENT HISTIDINE KINASE"/>
    <property type="match status" value="1"/>
</dbReference>
<dbReference type="EC" id="2.7.13.3" evidence="4"/>
<evidence type="ECO:0000259" key="15">
    <source>
        <dbReference type="PROSITE" id="PS50112"/>
    </source>
</evidence>
<evidence type="ECO:0000256" key="6">
    <source>
        <dbReference type="ARBA" id="ARBA00022553"/>
    </source>
</evidence>
<dbReference type="PROSITE" id="PS50112">
    <property type="entry name" value="PAS"/>
    <property type="match status" value="2"/>
</dbReference>
<reference evidence="16" key="1">
    <citation type="submission" date="2020-04" db="EMBL/GenBank/DDBJ databases">
        <authorList>
            <person name="Zhang T."/>
        </authorList>
    </citation>
    <scope>NUCLEOTIDE SEQUENCE</scope>
    <source>
        <strain evidence="16">HKST-UBA03</strain>
    </source>
</reference>
<dbReference type="GO" id="GO:0005886">
    <property type="term" value="C:plasma membrane"/>
    <property type="evidence" value="ECO:0007669"/>
    <property type="project" value="UniProtKB-SubCell"/>
</dbReference>
<feature type="domain" description="Histidine kinase" evidence="14">
    <location>
        <begin position="512"/>
        <end position="734"/>
    </location>
</feature>
<keyword evidence="5" id="KW-1003">Cell membrane</keyword>